<evidence type="ECO:0000259" key="7">
    <source>
        <dbReference type="PROSITE" id="PS00745"/>
    </source>
</evidence>
<dbReference type="GO" id="GO:0016149">
    <property type="term" value="F:translation release factor activity, codon specific"/>
    <property type="evidence" value="ECO:0007669"/>
    <property type="project" value="UniProtKB-UniRule"/>
</dbReference>
<keyword evidence="6" id="KW-0175">Coiled coil</keyword>
<evidence type="ECO:0000313" key="8">
    <source>
        <dbReference type="EMBL" id="KKR88890.1"/>
    </source>
</evidence>
<feature type="domain" description="Prokaryotic-type class I peptide chain release factors" evidence="7">
    <location>
        <begin position="250"/>
        <end position="266"/>
    </location>
</feature>
<comment type="caution">
    <text evidence="8">The sequence shown here is derived from an EMBL/GenBank/DDBJ whole genome shotgun (WGS) entry which is preliminary data.</text>
</comment>
<dbReference type="InterPro" id="IPR005139">
    <property type="entry name" value="PCRF"/>
</dbReference>
<feature type="coiled-coil region" evidence="6">
    <location>
        <begin position="61"/>
        <end position="113"/>
    </location>
</feature>
<dbReference type="PROSITE" id="PS00745">
    <property type="entry name" value="RF_PROK_I"/>
    <property type="match status" value="1"/>
</dbReference>
<dbReference type="PATRIC" id="fig|1619006.3.peg.435"/>
<protein>
    <recommendedName>
        <fullName evidence="4 5">Peptide chain release factor 2</fullName>
        <shortName evidence="4">RF-2</shortName>
    </recommendedName>
</protein>
<sequence>MKEDLTKQLNALQETVPALRGRFNIEEKKKYLSELEIELASPDLWKNRGLAEQKNKEAGQLRDFINRFNDAEKELIDAETAIAQISMGSKNLEEKAEKIIESVKNKTRKMEIEQLLSGKYDRQSATISIYAGAGGQDAEDWVSMLYEMYRKYCEKRGWKTKVLDETLGDFQSKTGRHPLKNVAFETKGDYVYGFLKKESGVHRLVRISPFSPEKKRHTSFALVEVLPELPEMEEGKLEIPAEELRVEFSRAGGPGGQNVNKVETAVRIVHLPTGIAASSRAERSQAQNRERAMKTLKSKLVKLMEDSKAKELSDLRTKVKPEWGNQIRSYILNPYKLVKDHRTNMETTQADKTLDGDIEIFIGGDIMK</sequence>
<accession>A0A0G0WWR5</accession>
<evidence type="ECO:0000256" key="6">
    <source>
        <dbReference type="SAM" id="Coils"/>
    </source>
</evidence>
<feature type="modified residue" description="N5-methylglutamine" evidence="4">
    <location>
        <position position="257"/>
    </location>
</feature>
<keyword evidence="3 4" id="KW-0648">Protein biosynthesis</keyword>
<dbReference type="NCBIfam" id="TIGR00020">
    <property type="entry name" value="prfB"/>
    <property type="match status" value="1"/>
</dbReference>
<proteinExistence type="inferred from homology"/>
<evidence type="ECO:0000256" key="1">
    <source>
        <dbReference type="ARBA" id="ARBA00010835"/>
    </source>
</evidence>
<dbReference type="InterPro" id="IPR004374">
    <property type="entry name" value="PrfB"/>
</dbReference>
<dbReference type="InterPro" id="IPR045853">
    <property type="entry name" value="Pep_chain_release_fac_I_sf"/>
</dbReference>
<keyword evidence="4" id="KW-0963">Cytoplasm</keyword>
<dbReference type="AlphaFoldDB" id="A0A0G0WWR5"/>
<comment type="similarity">
    <text evidence="1 4">Belongs to the prokaryotic/mitochondrial release factor family.</text>
</comment>
<dbReference type="Proteomes" id="UP000033918">
    <property type="component" value="Unassembled WGS sequence"/>
</dbReference>
<name>A0A0G0WWR5_9BACT</name>
<organism evidence="8 9">
    <name type="scientific">Candidatus Wolfebacteria bacterium GW2011_GWB1_41_12</name>
    <dbReference type="NCBI Taxonomy" id="1619006"/>
    <lineage>
        <taxon>Bacteria</taxon>
        <taxon>Candidatus Wolfeibacteriota</taxon>
    </lineage>
</organism>
<dbReference type="Gene3D" id="1.20.58.410">
    <property type="entry name" value="Release factor"/>
    <property type="match status" value="1"/>
</dbReference>
<dbReference type="PANTHER" id="PTHR43116">
    <property type="entry name" value="PEPTIDE CHAIN RELEASE FACTOR 2"/>
    <property type="match status" value="1"/>
</dbReference>
<comment type="function">
    <text evidence="4">Peptide chain release factor 2 directs the termination of translation in response to the peptide chain termination codons UGA and UAA.</text>
</comment>
<dbReference type="InterPro" id="IPR000352">
    <property type="entry name" value="Pep_chain_release_fac_I"/>
</dbReference>
<dbReference type="Gene3D" id="3.30.70.1660">
    <property type="match status" value="1"/>
</dbReference>
<evidence type="ECO:0000256" key="2">
    <source>
        <dbReference type="ARBA" id="ARBA00022481"/>
    </source>
</evidence>
<evidence type="ECO:0000256" key="4">
    <source>
        <dbReference type="HAMAP-Rule" id="MF_00094"/>
    </source>
</evidence>
<comment type="subcellular location">
    <subcellularLocation>
        <location evidence="4">Cytoplasm</location>
    </subcellularLocation>
</comment>
<dbReference type="SUPFAM" id="SSF75620">
    <property type="entry name" value="Release factor"/>
    <property type="match status" value="1"/>
</dbReference>
<dbReference type="GO" id="GO:0005737">
    <property type="term" value="C:cytoplasm"/>
    <property type="evidence" value="ECO:0007669"/>
    <property type="project" value="UniProtKB-SubCell"/>
</dbReference>
<dbReference type="SMART" id="SM00937">
    <property type="entry name" value="PCRF"/>
    <property type="match status" value="1"/>
</dbReference>
<keyword evidence="2 4" id="KW-0488">Methylation</keyword>
<dbReference type="EMBL" id="LCAK01000003">
    <property type="protein sequence ID" value="KKR88890.1"/>
    <property type="molecule type" value="Genomic_DNA"/>
</dbReference>
<dbReference type="PANTHER" id="PTHR43116:SF3">
    <property type="entry name" value="CLASS I PEPTIDE CHAIN RELEASE FACTOR"/>
    <property type="match status" value="1"/>
</dbReference>
<reference evidence="8 9" key="1">
    <citation type="journal article" date="2015" name="Nature">
        <title>rRNA introns, odd ribosomes, and small enigmatic genomes across a large radiation of phyla.</title>
        <authorList>
            <person name="Brown C.T."/>
            <person name="Hug L.A."/>
            <person name="Thomas B.C."/>
            <person name="Sharon I."/>
            <person name="Castelle C.J."/>
            <person name="Singh A."/>
            <person name="Wilkins M.J."/>
            <person name="Williams K.H."/>
            <person name="Banfield J.F."/>
        </authorList>
    </citation>
    <scope>NUCLEOTIDE SEQUENCE [LARGE SCALE GENOMIC DNA]</scope>
</reference>
<gene>
    <name evidence="4" type="primary">prfB</name>
    <name evidence="8" type="ORF">UU38_C0003G0142</name>
</gene>
<dbReference type="HAMAP" id="MF_00094">
    <property type="entry name" value="Rel_fac_2"/>
    <property type="match status" value="1"/>
</dbReference>
<evidence type="ECO:0000313" key="9">
    <source>
        <dbReference type="Proteomes" id="UP000033918"/>
    </source>
</evidence>
<dbReference type="Pfam" id="PF00472">
    <property type="entry name" value="RF-1"/>
    <property type="match status" value="1"/>
</dbReference>
<dbReference type="Gene3D" id="3.30.160.20">
    <property type="match status" value="1"/>
</dbReference>
<evidence type="ECO:0000256" key="3">
    <source>
        <dbReference type="ARBA" id="ARBA00022917"/>
    </source>
</evidence>
<comment type="PTM">
    <text evidence="4">Methylated by PrmC. Methylation increases the termination efficiency of RF2.</text>
</comment>
<evidence type="ECO:0000256" key="5">
    <source>
        <dbReference type="NCBIfam" id="TIGR00020"/>
    </source>
</evidence>
<dbReference type="Pfam" id="PF03462">
    <property type="entry name" value="PCRF"/>
    <property type="match status" value="1"/>
</dbReference>